<proteinExistence type="predicted"/>
<gene>
    <name evidence="2" type="ORF">GCM10007415_12880</name>
</gene>
<dbReference type="Proteomes" id="UP000660862">
    <property type="component" value="Unassembled WGS sequence"/>
</dbReference>
<evidence type="ECO:0000313" key="3">
    <source>
        <dbReference type="Proteomes" id="UP000660862"/>
    </source>
</evidence>
<reference evidence="2" key="1">
    <citation type="journal article" date="2014" name="Int. J. Syst. Evol. Microbiol.">
        <title>Complete genome sequence of Corynebacterium casei LMG S-19264T (=DSM 44701T), isolated from a smear-ripened cheese.</title>
        <authorList>
            <consortium name="US DOE Joint Genome Institute (JGI-PGF)"/>
            <person name="Walter F."/>
            <person name="Albersmeier A."/>
            <person name="Kalinowski J."/>
            <person name="Ruckert C."/>
        </authorList>
    </citation>
    <scope>NUCLEOTIDE SEQUENCE</scope>
    <source>
        <strain evidence="2">CGMCC 1.12195</strain>
    </source>
</reference>
<comment type="caution">
    <text evidence="2">The sequence shown here is derived from an EMBL/GenBank/DDBJ whole genome shotgun (WGS) entry which is preliminary data.</text>
</comment>
<reference evidence="2" key="2">
    <citation type="submission" date="2020-09" db="EMBL/GenBank/DDBJ databases">
        <authorList>
            <person name="Sun Q."/>
            <person name="Zhou Y."/>
        </authorList>
    </citation>
    <scope>NUCLEOTIDE SEQUENCE</scope>
    <source>
        <strain evidence="2">CGMCC 1.12195</strain>
    </source>
</reference>
<keyword evidence="3" id="KW-1185">Reference proteome</keyword>
<dbReference type="AlphaFoldDB" id="A0A917M6U1"/>
<dbReference type="InterPro" id="IPR026444">
    <property type="entry name" value="Secre_tail"/>
</dbReference>
<name>A0A917M6U1_9SPHI</name>
<feature type="domain" description="Secretion system C-terminal sorting" evidence="1">
    <location>
        <begin position="72"/>
        <end position="149"/>
    </location>
</feature>
<dbReference type="Pfam" id="PF18962">
    <property type="entry name" value="Por_Secre_tail"/>
    <property type="match status" value="1"/>
</dbReference>
<sequence>MCAQEIVLERQVVGSTGYDRQTGNTIFQYTVGEAAVATLMQPTFLFTQGFQQPQVTVSSHIPQLPDLTDFIVFPNPAISYTTIRFTLVVPGSVRFILVNNAGQIVYSEDRDAAAGQLEYRIPLEQYASGLYYLVVSVNSSKKYTQKLIIQ</sequence>
<evidence type="ECO:0000259" key="1">
    <source>
        <dbReference type="Pfam" id="PF18962"/>
    </source>
</evidence>
<dbReference type="EMBL" id="BMER01000001">
    <property type="protein sequence ID" value="GGG81625.1"/>
    <property type="molecule type" value="Genomic_DNA"/>
</dbReference>
<protein>
    <recommendedName>
        <fullName evidence="1">Secretion system C-terminal sorting domain-containing protein</fullName>
    </recommendedName>
</protein>
<dbReference type="NCBIfam" id="TIGR04183">
    <property type="entry name" value="Por_Secre_tail"/>
    <property type="match status" value="1"/>
</dbReference>
<organism evidence="2 3">
    <name type="scientific">Parapedobacter pyrenivorans</name>
    <dbReference type="NCBI Taxonomy" id="1305674"/>
    <lineage>
        <taxon>Bacteria</taxon>
        <taxon>Pseudomonadati</taxon>
        <taxon>Bacteroidota</taxon>
        <taxon>Sphingobacteriia</taxon>
        <taxon>Sphingobacteriales</taxon>
        <taxon>Sphingobacteriaceae</taxon>
        <taxon>Parapedobacter</taxon>
    </lineage>
</organism>
<accession>A0A917M6U1</accession>
<evidence type="ECO:0000313" key="2">
    <source>
        <dbReference type="EMBL" id="GGG81625.1"/>
    </source>
</evidence>